<protein>
    <submittedName>
        <fullName evidence="1">HicB family toxin-antitoxin system</fullName>
    </submittedName>
</protein>
<evidence type="ECO:0000313" key="1">
    <source>
        <dbReference type="EMBL" id="MEE2059281.1"/>
    </source>
</evidence>
<keyword evidence="2" id="KW-1185">Reference proteome</keyword>
<name>A0ABU7LCK7_9NOCA</name>
<sequence>MTHYKVEVTRDGKWWMVSIPALDGLTQARRISEAEQMARDYIAVTTDTRIEDNTVTMHLDVEGVPASERADRIRIDRAEAARLEARALAEAKALAHDLAEQGVPVRDIGAILGVTFQRASQLVNS</sequence>
<gene>
    <name evidence="1" type="ORF">Q7514_17320</name>
</gene>
<organism evidence="1 2">
    <name type="scientific">Rhodococcus artemisiae</name>
    <dbReference type="NCBI Taxonomy" id="714159"/>
    <lineage>
        <taxon>Bacteria</taxon>
        <taxon>Bacillati</taxon>
        <taxon>Actinomycetota</taxon>
        <taxon>Actinomycetes</taxon>
        <taxon>Mycobacteriales</taxon>
        <taxon>Nocardiaceae</taxon>
        <taxon>Rhodococcus</taxon>
    </lineage>
</organism>
<evidence type="ECO:0000313" key="2">
    <source>
        <dbReference type="Proteomes" id="UP001336020"/>
    </source>
</evidence>
<dbReference type="EMBL" id="JAUTXY010000007">
    <property type="protein sequence ID" value="MEE2059281.1"/>
    <property type="molecule type" value="Genomic_DNA"/>
</dbReference>
<proteinExistence type="predicted"/>
<accession>A0ABU7LCK7</accession>
<comment type="caution">
    <text evidence="1">The sequence shown here is derived from an EMBL/GenBank/DDBJ whole genome shotgun (WGS) entry which is preliminary data.</text>
</comment>
<dbReference type="Proteomes" id="UP001336020">
    <property type="component" value="Unassembled WGS sequence"/>
</dbReference>
<dbReference type="RefSeq" id="WP_330134519.1">
    <property type="nucleotide sequence ID" value="NZ_JAUTXY010000007.1"/>
</dbReference>
<reference evidence="1 2" key="1">
    <citation type="submission" date="2023-07" db="EMBL/GenBank/DDBJ databases">
        <authorList>
            <person name="Girao M."/>
            <person name="Carvalho M.F."/>
        </authorList>
    </citation>
    <scope>NUCLEOTIDE SEQUENCE [LARGE SCALE GENOMIC DNA]</scope>
    <source>
        <strain evidence="1 2">YIM65754</strain>
    </source>
</reference>